<dbReference type="Pfam" id="PF00702">
    <property type="entry name" value="Hydrolase"/>
    <property type="match status" value="1"/>
</dbReference>
<dbReference type="AlphaFoldDB" id="A0A2U9ITQ9"/>
<reference evidence="6 7" key="1">
    <citation type="submission" date="2018-05" db="EMBL/GenBank/DDBJ databases">
        <title>Complete Genome Sequences of Extremely Thermoacidophilic, Metal-Mobilizing Type-Strain Members of the Archaeal Family Sulfolobaceae: Acidianus brierleyi DSM-1651T, Acidianus sulfidivorans DSM-18786T, Metallosphaera hakonensis DSM-7519T, and Metallosphaera prunae DSM-10039T.</title>
        <authorList>
            <person name="Counts J.A."/>
            <person name="Kelly R.M."/>
        </authorList>
    </citation>
    <scope>NUCLEOTIDE SEQUENCE [LARGE SCALE GENOMIC DNA]</scope>
    <source>
        <strain evidence="6 7">HO1-1</strain>
    </source>
</reference>
<dbReference type="Gene3D" id="3.40.50.1000">
    <property type="entry name" value="HAD superfamily/HAD-like"/>
    <property type="match status" value="1"/>
</dbReference>
<dbReference type="InterPro" id="IPR006439">
    <property type="entry name" value="HAD-SF_hydro_IA"/>
</dbReference>
<dbReference type="GO" id="GO:0046872">
    <property type="term" value="F:metal ion binding"/>
    <property type="evidence" value="ECO:0007669"/>
    <property type="project" value="UniProtKB-KW"/>
</dbReference>
<reference evidence="7" key="2">
    <citation type="submission" date="2020-03" db="EMBL/GenBank/DDBJ databases">
        <title>Complete Genome Sequences of Extremely Thermoacidophilic, Metal-Mobilizing Type-Strain Members of the Archaeal Family Sulfolobaceae: Acidianus brierleyi DSM-1651T, Acidianus sulfidivorans DSM-18786T, Metallosphaera hakonensis DSM-7519T, and Metallosphaera prunae DSM-10039T.</title>
        <authorList>
            <person name="Counts J.A."/>
            <person name="Kelly R.M."/>
        </authorList>
    </citation>
    <scope>NUCLEOTIDE SEQUENCE [LARGE SCALE GENOMIC DNA]</scope>
    <source>
        <strain evidence="7">HO1-1</strain>
    </source>
</reference>
<dbReference type="RefSeq" id="WP_110369173.1">
    <property type="nucleotide sequence ID" value="NZ_CP029287.2"/>
</dbReference>
<dbReference type="PANTHER" id="PTHR46470:SF2">
    <property type="entry name" value="GLYCERALDEHYDE 3-PHOSPHATE PHOSPHATASE"/>
    <property type="match status" value="1"/>
</dbReference>
<dbReference type="STRING" id="1293036.GCA_001315825_01893"/>
<evidence type="ECO:0000256" key="4">
    <source>
        <dbReference type="ARBA" id="ARBA00022801"/>
    </source>
</evidence>
<dbReference type="InterPro" id="IPR051400">
    <property type="entry name" value="HAD-like_hydrolase"/>
</dbReference>
<reference evidence="7" key="3">
    <citation type="submission" date="2020-03" db="EMBL/GenBank/DDBJ databases">
        <title>Sequencing and Assembly of Multiple Reported Metal-Biooxidizing Members of the Extremely Thermoacidophilic Archaeal Family Sulfolobaceae.</title>
        <authorList>
            <person name="Counts J.A."/>
            <person name="Kelly R.M."/>
        </authorList>
    </citation>
    <scope>NUCLEOTIDE SEQUENCE [LARGE SCALE GENOMIC DNA]</scope>
    <source>
        <strain evidence="7">HO1-1</strain>
    </source>
</reference>
<dbReference type="GO" id="GO:0044281">
    <property type="term" value="P:small molecule metabolic process"/>
    <property type="evidence" value="ECO:0007669"/>
    <property type="project" value="UniProtKB-ARBA"/>
</dbReference>
<dbReference type="Proteomes" id="UP000247586">
    <property type="component" value="Chromosome"/>
</dbReference>
<evidence type="ECO:0000256" key="2">
    <source>
        <dbReference type="ARBA" id="ARBA00007958"/>
    </source>
</evidence>
<name>A0A2U9ITQ9_9CREN</name>
<dbReference type="SUPFAM" id="SSF56784">
    <property type="entry name" value="HAD-like"/>
    <property type="match status" value="1"/>
</dbReference>
<dbReference type="EMBL" id="CP029287">
    <property type="protein sequence ID" value="AWR99416.1"/>
    <property type="molecule type" value="Genomic_DNA"/>
</dbReference>
<evidence type="ECO:0000256" key="5">
    <source>
        <dbReference type="ARBA" id="ARBA00022842"/>
    </source>
</evidence>
<sequence length="241" mass="27521">MEDFNPFSGSKAILFDYDNTLVNSKPFFKEAVHAVSLDIYNFLKENGQISITPEYLQEKVLHLSEKLDSEGTYDRNTWWIQALKEVGFNDIEKDQLFEWTSLYWSIAGNAMPFEDALDIVDYLKKKGYKLGLVTNSDGEGGDKKSRISRFPYITKFDVIVIGGENNIKPKPSLQPFILACDELKVNMEECIMIGDDPIKDCLAAKKAGLKSILVDRENKVKYPELYADFVISSLKELEEFL</sequence>
<accession>A0A2U9ITQ9</accession>
<evidence type="ECO:0000256" key="3">
    <source>
        <dbReference type="ARBA" id="ARBA00022723"/>
    </source>
</evidence>
<dbReference type="PRINTS" id="PR00413">
    <property type="entry name" value="HADHALOGNASE"/>
</dbReference>
<dbReference type="NCBIfam" id="TIGR01549">
    <property type="entry name" value="HAD-SF-IA-v1"/>
    <property type="match status" value="1"/>
</dbReference>
<dbReference type="KEGG" id="mhk:DFR87_06545"/>
<dbReference type="NCBIfam" id="TIGR01662">
    <property type="entry name" value="HAD-SF-IIIA"/>
    <property type="match status" value="1"/>
</dbReference>
<proteinExistence type="inferred from homology"/>
<gene>
    <name evidence="6" type="ORF">DFR87_06545</name>
</gene>
<keyword evidence="7" id="KW-1185">Reference proteome</keyword>
<evidence type="ECO:0000313" key="7">
    <source>
        <dbReference type="Proteomes" id="UP000247586"/>
    </source>
</evidence>
<dbReference type="InterPro" id="IPR006549">
    <property type="entry name" value="HAD-SF_hydro_IIIA"/>
</dbReference>
<organism evidence="6 7">
    <name type="scientific">Metallosphaera hakonensis JCM 8857 = DSM 7519</name>
    <dbReference type="NCBI Taxonomy" id="1293036"/>
    <lineage>
        <taxon>Archaea</taxon>
        <taxon>Thermoproteota</taxon>
        <taxon>Thermoprotei</taxon>
        <taxon>Sulfolobales</taxon>
        <taxon>Sulfolobaceae</taxon>
        <taxon>Metallosphaera</taxon>
    </lineage>
</organism>
<dbReference type="GO" id="GO:0016791">
    <property type="term" value="F:phosphatase activity"/>
    <property type="evidence" value="ECO:0007669"/>
    <property type="project" value="TreeGrafter"/>
</dbReference>
<dbReference type="GeneID" id="36834985"/>
<comment type="similarity">
    <text evidence="2">Belongs to the HAD-like hydrolase superfamily.</text>
</comment>
<dbReference type="SFLD" id="SFLDG01129">
    <property type="entry name" value="C1.5:_HAD__Beta-PGM__Phosphata"/>
    <property type="match status" value="1"/>
</dbReference>
<dbReference type="Gene3D" id="1.20.120.710">
    <property type="entry name" value="Haloacid dehalogenase hydrolase-like domain"/>
    <property type="match status" value="1"/>
</dbReference>
<dbReference type="OrthoDB" id="31229at2157"/>
<comment type="cofactor">
    <cofactor evidence="1">
        <name>Mg(2+)</name>
        <dbReference type="ChEBI" id="CHEBI:18420"/>
    </cofactor>
</comment>
<keyword evidence="4" id="KW-0378">Hydrolase</keyword>
<keyword evidence="5" id="KW-0460">Magnesium</keyword>
<protein>
    <submittedName>
        <fullName evidence="6">2-haloalkanoic acid dehalogenase</fullName>
    </submittedName>
</protein>
<evidence type="ECO:0000256" key="1">
    <source>
        <dbReference type="ARBA" id="ARBA00001946"/>
    </source>
</evidence>
<evidence type="ECO:0000313" key="6">
    <source>
        <dbReference type="EMBL" id="AWR99416.1"/>
    </source>
</evidence>
<dbReference type="InterPro" id="IPR023214">
    <property type="entry name" value="HAD_sf"/>
</dbReference>
<dbReference type="InterPro" id="IPR036412">
    <property type="entry name" value="HAD-like_sf"/>
</dbReference>
<dbReference type="SFLD" id="SFLDS00003">
    <property type="entry name" value="Haloacid_Dehalogenase"/>
    <property type="match status" value="1"/>
</dbReference>
<dbReference type="PANTHER" id="PTHR46470">
    <property type="entry name" value="N-ACYLNEURAMINATE-9-PHOSPHATASE"/>
    <property type="match status" value="1"/>
</dbReference>
<keyword evidence="3" id="KW-0479">Metal-binding</keyword>